<protein>
    <submittedName>
        <fullName evidence="1">Uncharacterized protein</fullName>
    </submittedName>
</protein>
<comment type="caution">
    <text evidence="1">The sequence shown here is derived from an EMBL/GenBank/DDBJ whole genome shotgun (WGS) entry which is preliminary data.</text>
</comment>
<dbReference type="Proteomes" id="UP001215280">
    <property type="component" value="Unassembled WGS sequence"/>
</dbReference>
<reference evidence="1" key="1">
    <citation type="submission" date="2023-03" db="EMBL/GenBank/DDBJ databases">
        <title>Massive genome expansion in bonnet fungi (Mycena s.s.) driven by repeated elements and novel gene families across ecological guilds.</title>
        <authorList>
            <consortium name="Lawrence Berkeley National Laboratory"/>
            <person name="Harder C.B."/>
            <person name="Miyauchi S."/>
            <person name="Viragh M."/>
            <person name="Kuo A."/>
            <person name="Thoen E."/>
            <person name="Andreopoulos B."/>
            <person name="Lu D."/>
            <person name="Skrede I."/>
            <person name="Drula E."/>
            <person name="Henrissat B."/>
            <person name="Morin E."/>
            <person name="Kohler A."/>
            <person name="Barry K."/>
            <person name="LaButti K."/>
            <person name="Morin E."/>
            <person name="Salamov A."/>
            <person name="Lipzen A."/>
            <person name="Mereny Z."/>
            <person name="Hegedus B."/>
            <person name="Baldrian P."/>
            <person name="Stursova M."/>
            <person name="Weitz H."/>
            <person name="Taylor A."/>
            <person name="Grigoriev I.V."/>
            <person name="Nagy L.G."/>
            <person name="Martin F."/>
            <person name="Kauserud H."/>
        </authorList>
    </citation>
    <scope>NUCLEOTIDE SEQUENCE</scope>
    <source>
        <strain evidence="1">CBHHK188m</strain>
    </source>
</reference>
<dbReference type="EMBL" id="JARJLG010000047">
    <property type="protein sequence ID" value="KAJ7760867.1"/>
    <property type="molecule type" value="Genomic_DNA"/>
</dbReference>
<gene>
    <name evidence="1" type="ORF">DFH07DRAFT_740445</name>
</gene>
<evidence type="ECO:0000313" key="2">
    <source>
        <dbReference type="Proteomes" id="UP001215280"/>
    </source>
</evidence>
<dbReference type="AlphaFoldDB" id="A0AAD7JAP9"/>
<proteinExistence type="predicted"/>
<evidence type="ECO:0000313" key="1">
    <source>
        <dbReference type="EMBL" id="KAJ7760867.1"/>
    </source>
</evidence>
<sequence>MTNVRKPHTVNSSGIGRKNCGCVLCYRDRTQLDCAHPGKCIETAKMLIDSIFAKWNPAIPDLDLCEELSLTEEPYLGPAEDLAVNREKCSTFGLHFLQILIAIINLDRI</sequence>
<organism evidence="1 2">
    <name type="scientific">Mycena maculata</name>
    <dbReference type="NCBI Taxonomy" id="230809"/>
    <lineage>
        <taxon>Eukaryota</taxon>
        <taxon>Fungi</taxon>
        <taxon>Dikarya</taxon>
        <taxon>Basidiomycota</taxon>
        <taxon>Agaricomycotina</taxon>
        <taxon>Agaricomycetes</taxon>
        <taxon>Agaricomycetidae</taxon>
        <taxon>Agaricales</taxon>
        <taxon>Marasmiineae</taxon>
        <taxon>Mycenaceae</taxon>
        <taxon>Mycena</taxon>
    </lineage>
</organism>
<keyword evidence="2" id="KW-1185">Reference proteome</keyword>
<accession>A0AAD7JAP9</accession>
<name>A0AAD7JAP9_9AGAR</name>